<feature type="transmembrane region" description="Helical" evidence="6">
    <location>
        <begin position="295"/>
        <end position="314"/>
    </location>
</feature>
<feature type="compositionally biased region" description="Basic and acidic residues" evidence="5">
    <location>
        <begin position="1"/>
        <end position="14"/>
    </location>
</feature>
<feature type="transmembrane region" description="Helical" evidence="6">
    <location>
        <begin position="220"/>
        <end position="240"/>
    </location>
</feature>
<dbReference type="PROSITE" id="PS50850">
    <property type="entry name" value="MFS"/>
    <property type="match status" value="1"/>
</dbReference>
<keyword evidence="2 6" id="KW-0812">Transmembrane</keyword>
<gene>
    <name evidence="8" type="primary">GIT1</name>
    <name evidence="8" type="ORF">FIM1_2373</name>
</gene>
<dbReference type="PANTHER" id="PTHR23508">
    <property type="entry name" value="CARBOXYLIC ACID TRANSPORTER PROTEIN HOMOLOG"/>
    <property type="match status" value="1"/>
</dbReference>
<dbReference type="PANTHER" id="PTHR23508:SF10">
    <property type="entry name" value="CARBOXYLIC ACID TRANSPORTER PROTEIN HOMOLOG"/>
    <property type="match status" value="1"/>
</dbReference>
<feature type="transmembrane region" description="Helical" evidence="6">
    <location>
        <begin position="335"/>
        <end position="356"/>
    </location>
</feature>
<keyword evidence="4 6" id="KW-0472">Membrane</keyword>
<dbReference type="Pfam" id="PF00083">
    <property type="entry name" value="Sugar_tr"/>
    <property type="match status" value="2"/>
</dbReference>
<feature type="transmembrane region" description="Helical" evidence="6">
    <location>
        <begin position="446"/>
        <end position="470"/>
    </location>
</feature>
<comment type="subcellular location">
    <subcellularLocation>
        <location evidence="1">Membrane</location>
        <topology evidence="1">Multi-pass membrane protein</topology>
    </subcellularLocation>
</comment>
<reference evidence="8 9" key="1">
    <citation type="submission" date="2016-03" db="EMBL/GenBank/DDBJ databases">
        <title>How can Kluyveromyces marxianus grow so fast - potential evolutionary course in Saccharomyces Complex revealed by comparative genomics.</title>
        <authorList>
            <person name="Mo W."/>
            <person name="Lu W."/>
            <person name="Yang X."/>
            <person name="Qi J."/>
            <person name="Lv H."/>
        </authorList>
    </citation>
    <scope>NUCLEOTIDE SEQUENCE [LARGE SCALE GENOMIC DNA]</scope>
    <source>
        <strain evidence="8 9">FIM1</strain>
    </source>
</reference>
<feature type="transmembrane region" description="Helical" evidence="6">
    <location>
        <begin position="417"/>
        <end position="440"/>
    </location>
</feature>
<evidence type="ECO:0000256" key="5">
    <source>
        <dbReference type="SAM" id="MobiDB-lite"/>
    </source>
</evidence>
<evidence type="ECO:0000256" key="1">
    <source>
        <dbReference type="ARBA" id="ARBA00004141"/>
    </source>
</evidence>
<keyword evidence="9" id="KW-1185">Reference proteome</keyword>
<dbReference type="InterPro" id="IPR020846">
    <property type="entry name" value="MFS_dom"/>
</dbReference>
<protein>
    <submittedName>
        <fullName evidence="8">Metabolite transport protein C1271.09</fullName>
    </submittedName>
</protein>
<evidence type="ECO:0000313" key="8">
    <source>
        <dbReference type="EMBL" id="QGN15680.1"/>
    </source>
</evidence>
<sequence>MDSYDKKHLERPLTRDLPSSFSEYTRHLIQQTKKEITWNKSYGENDDYNRNPGNYVTRVPSSDAKNPATIDAANTSDSVSSSKEEEEQHKNGTIRVAGSDLEAKQRGKKSFRSNLDVYWPIFTTGSGLFSDGYINASVGTVSTCLAQIYGDEYSKSKAIQNVSSIAFVGIVVGQLSFGYISDHHSRKFAMLLGNIILIVFSILAAGAWGVGTTSTKAGGLFAAITAYRFFLGVGIGSEYPSGSTAASEASALLPAKRRNRWFVWFTNFMIDWGFVIAALVPLILVCIFGEHRLQWVWRLTMGLGAIPPCSLFLMRMRFKESKSFATSKFNKVMPYMLVLKFYWFRTIIISIIWFLYNFSSYAFGIYSSLIIKNLLNKGGNESPSLKDSFAWNVLFNAFYLPGSFLGAIFADYIGPRLTLCLGLFVQAMFGIGMTCGFASLEKHIAAFTVIFGIFTSLGEFSVGDNVGLIASKSYATPVRGTLYAISAAVGKIGAFSGTYAFPQIMKNAGGADTTNGMRAPFWVATALCLFSCFIGFFMLPDLDPDAIIDEDRKFHEYLEQSGYDMSSLGMHSDKSSDVEYTEDILKADSFEKN</sequence>
<feature type="domain" description="Major facilitator superfamily (MFS) profile" evidence="7">
    <location>
        <begin position="120"/>
        <end position="543"/>
    </location>
</feature>
<feature type="transmembrane region" description="Helical" evidence="6">
    <location>
        <begin position="188"/>
        <end position="208"/>
    </location>
</feature>
<feature type="transmembrane region" description="Helical" evidence="6">
    <location>
        <begin position="162"/>
        <end position="181"/>
    </location>
</feature>
<evidence type="ECO:0000313" key="9">
    <source>
        <dbReference type="Proteomes" id="UP000422736"/>
    </source>
</evidence>
<organism evidence="8 9">
    <name type="scientific">Kluyveromyces marxianus</name>
    <name type="common">Yeast</name>
    <name type="synonym">Candida kefyr</name>
    <dbReference type="NCBI Taxonomy" id="4911"/>
    <lineage>
        <taxon>Eukaryota</taxon>
        <taxon>Fungi</taxon>
        <taxon>Dikarya</taxon>
        <taxon>Ascomycota</taxon>
        <taxon>Saccharomycotina</taxon>
        <taxon>Saccharomycetes</taxon>
        <taxon>Saccharomycetales</taxon>
        <taxon>Saccharomycetaceae</taxon>
        <taxon>Kluyveromyces</taxon>
    </lineage>
</organism>
<evidence type="ECO:0000256" key="6">
    <source>
        <dbReference type="SAM" id="Phobius"/>
    </source>
</evidence>
<dbReference type="EMBL" id="CP015056">
    <property type="protein sequence ID" value="QGN15680.1"/>
    <property type="molecule type" value="Genomic_DNA"/>
</dbReference>
<feature type="transmembrane region" description="Helical" evidence="6">
    <location>
        <begin position="389"/>
        <end position="410"/>
    </location>
</feature>
<name>A0ABX6ETL0_KLUMA</name>
<dbReference type="InterPro" id="IPR005828">
    <property type="entry name" value="MFS_sugar_transport-like"/>
</dbReference>
<reference evidence="8 9" key="2">
    <citation type="submission" date="2019-11" db="EMBL/GenBank/DDBJ databases">
        <authorList>
            <person name="Lu H."/>
        </authorList>
    </citation>
    <scope>NUCLEOTIDE SEQUENCE [LARGE SCALE GENOMIC DNA]</scope>
    <source>
        <strain evidence="8 9">FIM1</strain>
    </source>
</reference>
<dbReference type="InterPro" id="IPR036259">
    <property type="entry name" value="MFS_trans_sf"/>
</dbReference>
<evidence type="ECO:0000259" key="7">
    <source>
        <dbReference type="PROSITE" id="PS50850"/>
    </source>
</evidence>
<dbReference type="SUPFAM" id="SSF103473">
    <property type="entry name" value="MFS general substrate transporter"/>
    <property type="match status" value="1"/>
</dbReference>
<keyword evidence="3 6" id="KW-1133">Transmembrane helix</keyword>
<feature type="transmembrane region" description="Helical" evidence="6">
    <location>
        <begin position="482"/>
        <end position="501"/>
    </location>
</feature>
<proteinExistence type="predicted"/>
<evidence type="ECO:0000256" key="3">
    <source>
        <dbReference type="ARBA" id="ARBA00022989"/>
    </source>
</evidence>
<dbReference type="Proteomes" id="UP000422736">
    <property type="component" value="Chromosome 3"/>
</dbReference>
<feature type="transmembrane region" description="Helical" evidence="6">
    <location>
        <begin position="521"/>
        <end position="539"/>
    </location>
</feature>
<evidence type="ECO:0000256" key="2">
    <source>
        <dbReference type="ARBA" id="ARBA00022692"/>
    </source>
</evidence>
<evidence type="ECO:0000256" key="4">
    <source>
        <dbReference type="ARBA" id="ARBA00023136"/>
    </source>
</evidence>
<feature type="transmembrane region" description="Helical" evidence="6">
    <location>
        <begin position="261"/>
        <end position="289"/>
    </location>
</feature>
<feature type="region of interest" description="Disordered" evidence="5">
    <location>
        <begin position="58"/>
        <end position="93"/>
    </location>
</feature>
<accession>A0ABX6ETL0</accession>
<feature type="region of interest" description="Disordered" evidence="5">
    <location>
        <begin position="1"/>
        <end position="21"/>
    </location>
</feature>
<dbReference type="Gene3D" id="1.20.1250.20">
    <property type="entry name" value="MFS general substrate transporter like domains"/>
    <property type="match status" value="1"/>
</dbReference>